<dbReference type="AlphaFoldDB" id="A0A0D8JSU1"/>
<dbReference type="VEuPathDB" id="FungiDB:CIMG_12424"/>
<organism evidence="1 2">
    <name type="scientific">Coccidioides immitis (strain RS)</name>
    <name type="common">Valley fever fungus</name>
    <dbReference type="NCBI Taxonomy" id="246410"/>
    <lineage>
        <taxon>Eukaryota</taxon>
        <taxon>Fungi</taxon>
        <taxon>Dikarya</taxon>
        <taxon>Ascomycota</taxon>
        <taxon>Pezizomycotina</taxon>
        <taxon>Eurotiomycetes</taxon>
        <taxon>Eurotiomycetidae</taxon>
        <taxon>Onygenales</taxon>
        <taxon>Onygenaceae</taxon>
        <taxon>Coccidioides</taxon>
    </lineage>
</organism>
<sequence>MMRSLLFSFSFSFLFSFSLFFSFFLVFFPKPFIVLATVMLPAWLDTEEIETMVASSPATVHGTQFAAAQSRRLRSYCTIIESCSLPGTQCSSLLRLPRIANESPPQNFLWFWFAMPLAGNMLALQMSSEYQGITSTVGAYSRTKRTREISISTCGTLMVTVKKVNGDAMEK</sequence>
<reference evidence="2" key="2">
    <citation type="journal article" date="2010" name="Genome Res.">
        <title>Population genomic sequencing of Coccidioides fungi reveals recent hybridization and transposon control.</title>
        <authorList>
            <person name="Neafsey D.E."/>
            <person name="Barker B.M."/>
            <person name="Sharpton T.J."/>
            <person name="Stajich J.E."/>
            <person name="Park D.J."/>
            <person name="Whiston E."/>
            <person name="Hung C.-Y."/>
            <person name="McMahan C."/>
            <person name="White J."/>
            <person name="Sykes S."/>
            <person name="Heiman D."/>
            <person name="Young S."/>
            <person name="Zeng Q."/>
            <person name="Abouelleil A."/>
            <person name="Aftuck L."/>
            <person name="Bessette D."/>
            <person name="Brown A."/>
            <person name="FitzGerald M."/>
            <person name="Lui A."/>
            <person name="Macdonald J.P."/>
            <person name="Priest M."/>
            <person name="Orbach M.J."/>
            <person name="Galgiani J.N."/>
            <person name="Kirkland T.N."/>
            <person name="Cole G.T."/>
            <person name="Birren B.W."/>
            <person name="Henn M.R."/>
            <person name="Taylor J.W."/>
            <person name="Rounsley S.D."/>
        </authorList>
    </citation>
    <scope>GENOME REANNOTATION</scope>
    <source>
        <strain evidence="2">RS</strain>
    </source>
</reference>
<accession>A0A0D8JSU1</accession>
<dbReference type="GeneID" id="24164131"/>
<dbReference type="InParanoid" id="A0A0D8JSU1"/>
<name>A0A0D8JSU1_COCIM</name>
<reference evidence="2" key="1">
    <citation type="journal article" date="2009" name="Genome Res.">
        <title>Comparative genomic analyses of the human fungal pathogens Coccidioides and their relatives.</title>
        <authorList>
            <person name="Sharpton T.J."/>
            <person name="Stajich J.E."/>
            <person name="Rounsley S.D."/>
            <person name="Gardner M.J."/>
            <person name="Wortman J.R."/>
            <person name="Jordar V.S."/>
            <person name="Maiti R."/>
            <person name="Kodira C.D."/>
            <person name="Neafsey D.E."/>
            <person name="Zeng Q."/>
            <person name="Hung C.-Y."/>
            <person name="McMahan C."/>
            <person name="Muszewska A."/>
            <person name="Grynberg M."/>
            <person name="Mandel M.A."/>
            <person name="Kellner E.M."/>
            <person name="Barker B.M."/>
            <person name="Galgiani J.N."/>
            <person name="Orbach M.J."/>
            <person name="Kirkland T.N."/>
            <person name="Cole G.T."/>
            <person name="Henn M.R."/>
            <person name="Birren B.W."/>
            <person name="Taylor J.W."/>
        </authorList>
    </citation>
    <scope>NUCLEOTIDE SEQUENCE [LARGE SCALE GENOMIC DNA]</scope>
    <source>
        <strain evidence="2">RS</strain>
    </source>
</reference>
<dbReference type="Proteomes" id="UP000001261">
    <property type="component" value="Unassembled WGS sequence"/>
</dbReference>
<dbReference type="EMBL" id="GG704912">
    <property type="protein sequence ID" value="KJF60415.1"/>
    <property type="molecule type" value="Genomic_DNA"/>
</dbReference>
<dbReference type="KEGG" id="cim:CIMG_12424"/>
<evidence type="ECO:0000313" key="1">
    <source>
        <dbReference type="EMBL" id="KJF60415.1"/>
    </source>
</evidence>
<dbReference type="OMA" id="CTIIESC"/>
<evidence type="ECO:0000313" key="2">
    <source>
        <dbReference type="Proteomes" id="UP000001261"/>
    </source>
</evidence>
<proteinExistence type="predicted"/>
<dbReference type="RefSeq" id="XP_004445236.1">
    <property type="nucleotide sequence ID" value="XM_004445179.1"/>
</dbReference>
<gene>
    <name evidence="1" type="ORF">CIMG_12424</name>
</gene>
<keyword evidence="2" id="KW-1185">Reference proteome</keyword>
<protein>
    <submittedName>
        <fullName evidence="1">Uncharacterized protein</fullName>
    </submittedName>
</protein>